<name>A0ABN7S710_OIKDI</name>
<gene>
    <name evidence="2" type="ORF">OKIOD_LOCUS5050</name>
</gene>
<evidence type="ECO:0000259" key="1">
    <source>
        <dbReference type="Pfam" id="PF00080"/>
    </source>
</evidence>
<dbReference type="InterPro" id="IPR001424">
    <property type="entry name" value="SOD_Cu_Zn_dom"/>
</dbReference>
<proteinExistence type="predicted"/>
<dbReference type="EMBL" id="OU015569">
    <property type="protein sequence ID" value="CAG5094367.1"/>
    <property type="molecule type" value="Genomic_DNA"/>
</dbReference>
<evidence type="ECO:0000313" key="2">
    <source>
        <dbReference type="EMBL" id="CAG5094367.1"/>
    </source>
</evidence>
<dbReference type="Gene3D" id="2.60.40.200">
    <property type="entry name" value="Superoxide dismutase, copper/zinc binding domain"/>
    <property type="match status" value="2"/>
</dbReference>
<keyword evidence="3" id="KW-1185">Reference proteome</keyword>
<dbReference type="SUPFAM" id="SSF49329">
    <property type="entry name" value="Cu,Zn superoxide dismutase-like"/>
    <property type="match status" value="2"/>
</dbReference>
<protein>
    <submittedName>
        <fullName evidence="2">Oidioi.mRNA.OKI2018_I69.XSR.g13492.t1.cds</fullName>
    </submittedName>
</protein>
<feature type="domain" description="Superoxide dismutase copper/zinc binding" evidence="1">
    <location>
        <begin position="182"/>
        <end position="320"/>
    </location>
</feature>
<dbReference type="CDD" id="cd00305">
    <property type="entry name" value="Cu-Zn_Superoxide_Dismutase"/>
    <property type="match status" value="1"/>
</dbReference>
<dbReference type="InterPro" id="IPR036423">
    <property type="entry name" value="SOD-like_Cu/Zn_dom_sf"/>
</dbReference>
<reference evidence="2 3" key="1">
    <citation type="submission" date="2021-04" db="EMBL/GenBank/DDBJ databases">
        <authorList>
            <person name="Bliznina A."/>
        </authorList>
    </citation>
    <scope>NUCLEOTIDE SEQUENCE [LARGE SCALE GENOMIC DNA]</scope>
</reference>
<feature type="domain" description="Superoxide dismutase copper/zinc binding" evidence="1">
    <location>
        <begin position="28"/>
        <end position="165"/>
    </location>
</feature>
<dbReference type="PANTHER" id="PTHR10003">
    <property type="entry name" value="SUPEROXIDE DISMUTASE CU-ZN -RELATED"/>
    <property type="match status" value="1"/>
</dbReference>
<dbReference type="Proteomes" id="UP001158576">
    <property type="component" value="Chromosome XSR"/>
</dbReference>
<dbReference type="Pfam" id="PF00080">
    <property type="entry name" value="Sod_Cu"/>
    <property type="match status" value="2"/>
</dbReference>
<evidence type="ECO:0000313" key="3">
    <source>
        <dbReference type="Proteomes" id="UP001158576"/>
    </source>
</evidence>
<accession>A0ABN7S710</accession>
<dbReference type="InterPro" id="IPR024134">
    <property type="entry name" value="SOD_Cu/Zn_/chaperone"/>
</dbReference>
<sequence>MRLDKFFSGYFSSQEYTCDFSNGHGSIKGAVKLMGTEKGSVVVSGILDAGDNAEGMHGFHVHAEGKISPDCTAAGGHFKSDPSQIHGYPEFIYPDRHTGDLGNVDNNNGKMEVNIEDSRISLDRTSADFIGDKAIVIHALQDDGNPTRDPSSTGAAGARIGCCLIQPVSYQCDFRAGHGIIRGVVDIKQTQDGVSFTGDLSSTDDGFTDGVHGFHVHAVGNVFPDCGAAGGHFKGTPDQIHGFPYFNAPDRHTGDLGSITVQGGTSKVDITDKMVSLEVGSENDITDKAIVIHALPDDGNPDRDPSSTGAAGARLGCCLIEKFPAK</sequence>
<organism evidence="2 3">
    <name type="scientific">Oikopleura dioica</name>
    <name type="common">Tunicate</name>
    <dbReference type="NCBI Taxonomy" id="34765"/>
    <lineage>
        <taxon>Eukaryota</taxon>
        <taxon>Metazoa</taxon>
        <taxon>Chordata</taxon>
        <taxon>Tunicata</taxon>
        <taxon>Appendicularia</taxon>
        <taxon>Copelata</taxon>
        <taxon>Oikopleuridae</taxon>
        <taxon>Oikopleura</taxon>
    </lineage>
</organism>